<comment type="caution">
    <text evidence="1">The sequence shown here is derived from an EMBL/GenBank/DDBJ whole genome shotgun (WGS) entry which is preliminary data.</text>
</comment>
<accession>A0A2M7Z7N9</accession>
<dbReference type="Proteomes" id="UP000230843">
    <property type="component" value="Unassembled WGS sequence"/>
</dbReference>
<name>A0A2M7Z7N9_9BACT</name>
<protein>
    <submittedName>
        <fullName evidence="1">Uncharacterized protein</fullName>
    </submittedName>
</protein>
<dbReference type="AlphaFoldDB" id="A0A2M7Z7N9"/>
<dbReference type="EMBL" id="PFVJ01000010">
    <property type="protein sequence ID" value="PJA90386.1"/>
    <property type="molecule type" value="Genomic_DNA"/>
</dbReference>
<organism evidence="1 2">
    <name type="scientific">Candidatus Magasanikbacteria bacterium CG_4_9_14_3_um_filter_32_9</name>
    <dbReference type="NCBI Taxonomy" id="1974644"/>
    <lineage>
        <taxon>Bacteria</taxon>
        <taxon>Candidatus Magasanikiibacteriota</taxon>
    </lineage>
</organism>
<gene>
    <name evidence="1" type="ORF">CO137_00395</name>
</gene>
<reference evidence="2" key="1">
    <citation type="submission" date="2017-09" db="EMBL/GenBank/DDBJ databases">
        <title>Depth-based differentiation of microbial function through sediment-hosted aquifers and enrichment of novel symbionts in the deep terrestrial subsurface.</title>
        <authorList>
            <person name="Probst A.J."/>
            <person name="Ladd B."/>
            <person name="Jarett J.K."/>
            <person name="Geller-Mcgrath D.E."/>
            <person name="Sieber C.M.K."/>
            <person name="Emerson J.B."/>
            <person name="Anantharaman K."/>
            <person name="Thomas B.C."/>
            <person name="Malmstrom R."/>
            <person name="Stieglmeier M."/>
            <person name="Klingl A."/>
            <person name="Woyke T."/>
            <person name="Ryan C.M."/>
            <person name="Banfield J.F."/>
        </authorList>
    </citation>
    <scope>NUCLEOTIDE SEQUENCE [LARGE SCALE GENOMIC DNA]</scope>
</reference>
<sequence length="179" mass="21264">MKNLLLFLKKFMCLIFGHKHFNYFDGEKHIYFCIRCKKSLDSNEKDSFVLWCKIFGHKHFCIASFPVEKKYIEKDNSEDEVIKLSLKKFEEDDIYREAWLNKSSKRIHYKYEFHENGELKYSPQKVFVSACDRCNADSLDAFVIKNHPYRWSLLCLMIGHNKQGIGGCSRCHKDTIGKK</sequence>
<evidence type="ECO:0000313" key="2">
    <source>
        <dbReference type="Proteomes" id="UP000230843"/>
    </source>
</evidence>
<proteinExistence type="predicted"/>
<evidence type="ECO:0000313" key="1">
    <source>
        <dbReference type="EMBL" id="PJA90386.1"/>
    </source>
</evidence>